<keyword evidence="2" id="KW-1185">Reference proteome</keyword>
<comment type="caution">
    <text evidence="1">The sequence shown here is derived from an EMBL/GenBank/DDBJ whole genome shotgun (WGS) entry which is preliminary data.</text>
</comment>
<evidence type="ECO:0000313" key="1">
    <source>
        <dbReference type="EMBL" id="OPJ71018.1"/>
    </source>
</evidence>
<sequence>MSYSVQLSSLDRKLCKRDRRETEVFREETVELEQEQEMTAAWLLSKDAFRHLVFKGVTIHTLRNITGE</sequence>
<dbReference type="AlphaFoldDB" id="A0A1V4JFP0"/>
<protein>
    <submittedName>
        <fullName evidence="1">Uncharacterized protein</fullName>
    </submittedName>
</protein>
<accession>A0A1V4JFP0</accession>
<reference evidence="1 2" key="1">
    <citation type="submission" date="2016-02" db="EMBL/GenBank/DDBJ databases">
        <title>Band-tailed pigeon sequencing and assembly.</title>
        <authorList>
            <person name="Soares A.E."/>
            <person name="Novak B.J."/>
            <person name="Rice E.S."/>
            <person name="O'Connell B."/>
            <person name="Chang D."/>
            <person name="Weber S."/>
            <person name="Shapiro B."/>
        </authorList>
    </citation>
    <scope>NUCLEOTIDE SEQUENCE [LARGE SCALE GENOMIC DNA]</scope>
    <source>
        <strain evidence="1">BTP2013</strain>
        <tissue evidence="1">Blood</tissue>
    </source>
</reference>
<dbReference type="Proteomes" id="UP000190648">
    <property type="component" value="Unassembled WGS sequence"/>
</dbReference>
<dbReference type="EMBL" id="LSYS01007721">
    <property type="protein sequence ID" value="OPJ71018.1"/>
    <property type="molecule type" value="Genomic_DNA"/>
</dbReference>
<gene>
    <name evidence="1" type="ORF">AV530_017332</name>
</gene>
<organism evidence="1 2">
    <name type="scientific">Patagioenas fasciata monilis</name>
    <dbReference type="NCBI Taxonomy" id="372326"/>
    <lineage>
        <taxon>Eukaryota</taxon>
        <taxon>Metazoa</taxon>
        <taxon>Chordata</taxon>
        <taxon>Craniata</taxon>
        <taxon>Vertebrata</taxon>
        <taxon>Euteleostomi</taxon>
        <taxon>Archelosauria</taxon>
        <taxon>Archosauria</taxon>
        <taxon>Dinosauria</taxon>
        <taxon>Saurischia</taxon>
        <taxon>Theropoda</taxon>
        <taxon>Coelurosauria</taxon>
        <taxon>Aves</taxon>
        <taxon>Neognathae</taxon>
        <taxon>Neoaves</taxon>
        <taxon>Columbimorphae</taxon>
        <taxon>Columbiformes</taxon>
        <taxon>Columbidae</taxon>
        <taxon>Patagioenas</taxon>
    </lineage>
</organism>
<evidence type="ECO:0000313" key="2">
    <source>
        <dbReference type="Proteomes" id="UP000190648"/>
    </source>
</evidence>
<proteinExistence type="predicted"/>
<name>A0A1V4JFP0_PATFA</name>